<dbReference type="CDD" id="cd00009">
    <property type="entry name" value="AAA"/>
    <property type="match status" value="1"/>
</dbReference>
<evidence type="ECO:0000313" key="5">
    <source>
        <dbReference type="Proteomes" id="UP000265926"/>
    </source>
</evidence>
<feature type="non-terminal residue" evidence="4">
    <location>
        <position position="166"/>
    </location>
</feature>
<keyword evidence="2" id="KW-0067">ATP-binding</keyword>
<dbReference type="InterPro" id="IPR002078">
    <property type="entry name" value="Sigma_54_int"/>
</dbReference>
<dbReference type="AlphaFoldDB" id="A0A399SI72"/>
<sequence length="166" mass="18404">TGTGKELVARSLHTLSPRHDKPFIALNCGAVPEQIFESEMFGHEAGAFTGAGKRRIGKLEHASGGTLFLDEIESMPIALQVKLLRVLQEGALERLGSNASVRIDVRIVAAAKGDMEALIEAGGFRRDLYYRLNVVAIDLPPLRERREDIIPLFEHFLLEAAVRYQR</sequence>
<evidence type="ECO:0000256" key="2">
    <source>
        <dbReference type="ARBA" id="ARBA00022840"/>
    </source>
</evidence>
<dbReference type="Pfam" id="PF00158">
    <property type="entry name" value="Sigma54_activat"/>
    <property type="match status" value="1"/>
</dbReference>
<dbReference type="PANTHER" id="PTHR32071">
    <property type="entry name" value="TRANSCRIPTIONAL REGULATORY PROTEIN"/>
    <property type="match status" value="1"/>
</dbReference>
<protein>
    <submittedName>
        <fullName evidence="4">Sigma-54-dependent Fis family transcriptional regulator</fullName>
    </submittedName>
</protein>
<feature type="domain" description="Sigma-54 factor interaction" evidence="3">
    <location>
        <begin position="1"/>
        <end position="166"/>
    </location>
</feature>
<dbReference type="Gene3D" id="3.40.50.300">
    <property type="entry name" value="P-loop containing nucleotide triphosphate hydrolases"/>
    <property type="match status" value="1"/>
</dbReference>
<feature type="non-terminal residue" evidence="4">
    <location>
        <position position="1"/>
    </location>
</feature>
<dbReference type="InterPro" id="IPR027417">
    <property type="entry name" value="P-loop_NTPase"/>
</dbReference>
<dbReference type="InterPro" id="IPR025943">
    <property type="entry name" value="Sigma_54_int_dom_ATP-bd_2"/>
</dbReference>
<dbReference type="EMBL" id="QWGR01000348">
    <property type="protein sequence ID" value="RIJ42203.1"/>
    <property type="molecule type" value="Genomic_DNA"/>
</dbReference>
<gene>
    <name evidence="4" type="ORF">D1614_25465</name>
</gene>
<reference evidence="4 5" key="1">
    <citation type="submission" date="2018-08" db="EMBL/GenBank/DDBJ databases">
        <title>Pallidiluteibacterium maritimus gen. nov., sp. nov., isolated from coastal sediment.</title>
        <authorList>
            <person name="Zhou L.Y."/>
        </authorList>
    </citation>
    <scope>NUCLEOTIDE SEQUENCE [LARGE SCALE GENOMIC DNA]</scope>
    <source>
        <strain evidence="4 5">XSD2</strain>
    </source>
</reference>
<evidence type="ECO:0000256" key="1">
    <source>
        <dbReference type="ARBA" id="ARBA00022741"/>
    </source>
</evidence>
<dbReference type="FunFam" id="3.40.50.300:FF:000006">
    <property type="entry name" value="DNA-binding transcriptional regulator NtrC"/>
    <property type="match status" value="1"/>
</dbReference>
<keyword evidence="1" id="KW-0547">Nucleotide-binding</keyword>
<organism evidence="4 5">
    <name type="scientific">Maribellus luteus</name>
    <dbReference type="NCBI Taxonomy" id="2305463"/>
    <lineage>
        <taxon>Bacteria</taxon>
        <taxon>Pseudomonadati</taxon>
        <taxon>Bacteroidota</taxon>
        <taxon>Bacteroidia</taxon>
        <taxon>Marinilabiliales</taxon>
        <taxon>Prolixibacteraceae</taxon>
        <taxon>Maribellus</taxon>
    </lineage>
</organism>
<comment type="caution">
    <text evidence="4">The sequence shown here is derived from an EMBL/GenBank/DDBJ whole genome shotgun (WGS) entry which is preliminary data.</text>
</comment>
<dbReference type="PROSITE" id="PS50045">
    <property type="entry name" value="SIGMA54_INTERACT_4"/>
    <property type="match status" value="1"/>
</dbReference>
<dbReference type="PANTHER" id="PTHR32071:SF57">
    <property type="entry name" value="C4-DICARBOXYLATE TRANSPORT TRANSCRIPTIONAL REGULATORY PROTEIN DCTD"/>
    <property type="match status" value="1"/>
</dbReference>
<proteinExistence type="predicted"/>
<dbReference type="Proteomes" id="UP000265926">
    <property type="component" value="Unassembled WGS sequence"/>
</dbReference>
<name>A0A399SI72_9BACT</name>
<dbReference type="PROSITE" id="PS00676">
    <property type="entry name" value="SIGMA54_INTERACT_2"/>
    <property type="match status" value="1"/>
</dbReference>
<evidence type="ECO:0000259" key="3">
    <source>
        <dbReference type="PROSITE" id="PS50045"/>
    </source>
</evidence>
<dbReference type="GO" id="GO:0005524">
    <property type="term" value="F:ATP binding"/>
    <property type="evidence" value="ECO:0007669"/>
    <property type="project" value="UniProtKB-KW"/>
</dbReference>
<keyword evidence="5" id="KW-1185">Reference proteome</keyword>
<evidence type="ECO:0000313" key="4">
    <source>
        <dbReference type="EMBL" id="RIJ42203.1"/>
    </source>
</evidence>
<accession>A0A399SI72</accession>
<dbReference type="GO" id="GO:0006355">
    <property type="term" value="P:regulation of DNA-templated transcription"/>
    <property type="evidence" value="ECO:0007669"/>
    <property type="project" value="InterPro"/>
</dbReference>
<dbReference type="SUPFAM" id="SSF52540">
    <property type="entry name" value="P-loop containing nucleoside triphosphate hydrolases"/>
    <property type="match status" value="1"/>
</dbReference>